<keyword evidence="7" id="KW-1185">Reference proteome</keyword>
<gene>
    <name evidence="6" type="ORF">EZE20_08735</name>
</gene>
<evidence type="ECO:0000259" key="5">
    <source>
        <dbReference type="PROSITE" id="PS50296"/>
    </source>
</evidence>
<dbReference type="EMBL" id="SMJU01000005">
    <property type="protein sequence ID" value="TDB65842.1"/>
    <property type="molecule type" value="Genomic_DNA"/>
</dbReference>
<feature type="domain" description="SUI1" evidence="5">
    <location>
        <begin position="37"/>
        <end position="103"/>
    </location>
</feature>
<keyword evidence="3" id="KW-0648">Protein biosynthesis</keyword>
<protein>
    <submittedName>
        <fullName evidence="6">Translation initiation factor</fullName>
    </submittedName>
</protein>
<organism evidence="6 7">
    <name type="scientific">Arundinibacter roseus</name>
    <dbReference type="NCBI Taxonomy" id="2070510"/>
    <lineage>
        <taxon>Bacteria</taxon>
        <taxon>Pseudomonadati</taxon>
        <taxon>Bacteroidota</taxon>
        <taxon>Cytophagia</taxon>
        <taxon>Cytophagales</taxon>
        <taxon>Spirosomataceae</taxon>
        <taxon>Arundinibacter</taxon>
    </lineage>
</organism>
<comment type="caution">
    <text evidence="6">The sequence shown here is derived from an EMBL/GenBank/DDBJ whole genome shotgun (WGS) entry which is preliminary data.</text>
</comment>
<dbReference type="CDD" id="cd11567">
    <property type="entry name" value="YciH_like"/>
    <property type="match status" value="1"/>
</dbReference>
<accession>A0A4R4KG32</accession>
<dbReference type="InterPro" id="IPR050318">
    <property type="entry name" value="DENR/SUI1_TIF"/>
</dbReference>
<reference evidence="6 7" key="1">
    <citation type="submission" date="2019-02" db="EMBL/GenBank/DDBJ databases">
        <title>Arundinibacter roseus gen. nov., sp. nov., a new member of the family Cytophagaceae.</title>
        <authorList>
            <person name="Szuroczki S."/>
            <person name="Khayer B."/>
            <person name="Sproer C."/>
            <person name="Toumi M."/>
            <person name="Szabo A."/>
            <person name="Felfoldi T."/>
            <person name="Schumann P."/>
            <person name="Toth E."/>
        </authorList>
    </citation>
    <scope>NUCLEOTIDE SEQUENCE [LARGE SCALE GENOMIC DNA]</scope>
    <source>
        <strain evidence="6 7">DMA-k-7a</strain>
    </source>
</reference>
<dbReference type="RefSeq" id="WP_132116616.1">
    <property type="nucleotide sequence ID" value="NZ_SMJU01000005.1"/>
</dbReference>
<dbReference type="GO" id="GO:0003743">
    <property type="term" value="F:translation initiation factor activity"/>
    <property type="evidence" value="ECO:0007669"/>
    <property type="project" value="UniProtKB-KW"/>
</dbReference>
<dbReference type="OrthoDB" id="9792915at2"/>
<keyword evidence="6" id="KW-0396">Initiation factor</keyword>
<dbReference type="GO" id="GO:0006417">
    <property type="term" value="P:regulation of translation"/>
    <property type="evidence" value="ECO:0007669"/>
    <property type="project" value="UniProtKB-KW"/>
</dbReference>
<dbReference type="Gene3D" id="3.30.780.10">
    <property type="entry name" value="SUI1-like domain"/>
    <property type="match status" value="1"/>
</dbReference>
<evidence type="ECO:0000256" key="2">
    <source>
        <dbReference type="ARBA" id="ARBA00022845"/>
    </source>
</evidence>
<dbReference type="SUPFAM" id="SSF55159">
    <property type="entry name" value="eIF1-like"/>
    <property type="match status" value="1"/>
</dbReference>
<dbReference type="PANTHER" id="PTHR12789:SF0">
    <property type="entry name" value="DENSITY-REGULATED PROTEIN"/>
    <property type="match status" value="1"/>
</dbReference>
<evidence type="ECO:0000256" key="3">
    <source>
        <dbReference type="ARBA" id="ARBA00022917"/>
    </source>
</evidence>
<feature type="region of interest" description="Disordered" evidence="4">
    <location>
        <begin position="1"/>
        <end position="29"/>
    </location>
</feature>
<sequence length="111" mass="11970">MSKKNRSGIVYSTDPGFDYQSEETDEPDTLPAAQQDLRVWLERKGGGKVVTVVKGFIGKTSDLETLAKLLKGVCGSGGAAKEGEVLIQGDHRDKILTWLLTKGYKAKKAGS</sequence>
<evidence type="ECO:0000256" key="4">
    <source>
        <dbReference type="SAM" id="MobiDB-lite"/>
    </source>
</evidence>
<dbReference type="PIRSF" id="PIRSF037511">
    <property type="entry name" value="Transl_init_SUI1_pro"/>
    <property type="match status" value="1"/>
</dbReference>
<dbReference type="GO" id="GO:0003729">
    <property type="term" value="F:mRNA binding"/>
    <property type="evidence" value="ECO:0007669"/>
    <property type="project" value="TreeGrafter"/>
</dbReference>
<dbReference type="InterPro" id="IPR005872">
    <property type="entry name" value="SUI1_arc_bac"/>
</dbReference>
<dbReference type="Proteomes" id="UP000295706">
    <property type="component" value="Unassembled WGS sequence"/>
</dbReference>
<dbReference type="GO" id="GO:0002188">
    <property type="term" value="P:translation reinitiation"/>
    <property type="evidence" value="ECO:0007669"/>
    <property type="project" value="TreeGrafter"/>
</dbReference>
<dbReference type="PROSITE" id="PS50296">
    <property type="entry name" value="SUI1"/>
    <property type="match status" value="1"/>
</dbReference>
<dbReference type="AlphaFoldDB" id="A0A4R4KG32"/>
<keyword evidence="2" id="KW-0810">Translation regulation</keyword>
<name>A0A4R4KG32_9BACT</name>
<proteinExistence type="inferred from homology"/>
<dbReference type="InterPro" id="IPR036877">
    <property type="entry name" value="SUI1_dom_sf"/>
</dbReference>
<evidence type="ECO:0000313" key="7">
    <source>
        <dbReference type="Proteomes" id="UP000295706"/>
    </source>
</evidence>
<evidence type="ECO:0000256" key="1">
    <source>
        <dbReference type="ARBA" id="ARBA00005422"/>
    </source>
</evidence>
<dbReference type="GO" id="GO:0001731">
    <property type="term" value="P:formation of translation preinitiation complex"/>
    <property type="evidence" value="ECO:0007669"/>
    <property type="project" value="TreeGrafter"/>
</dbReference>
<dbReference type="InterPro" id="IPR001950">
    <property type="entry name" value="SUI1"/>
</dbReference>
<comment type="similarity">
    <text evidence="1">Belongs to the SUI1 family.</text>
</comment>
<dbReference type="Pfam" id="PF01253">
    <property type="entry name" value="SUI1"/>
    <property type="match status" value="1"/>
</dbReference>
<dbReference type="PANTHER" id="PTHR12789">
    <property type="entry name" value="DENSITY-REGULATED PROTEIN HOMOLOG"/>
    <property type="match status" value="1"/>
</dbReference>
<evidence type="ECO:0000313" key="6">
    <source>
        <dbReference type="EMBL" id="TDB65842.1"/>
    </source>
</evidence>